<dbReference type="Pfam" id="PF01263">
    <property type="entry name" value="Aldose_epim"/>
    <property type="match status" value="1"/>
</dbReference>
<evidence type="ECO:0000313" key="2">
    <source>
        <dbReference type="Proteomes" id="UP001198862"/>
    </source>
</evidence>
<reference evidence="1 2" key="1">
    <citation type="submission" date="2021-11" db="EMBL/GenBank/DDBJ databases">
        <authorList>
            <person name="Lee D.-H."/>
            <person name="Kim S.-B."/>
        </authorList>
    </citation>
    <scope>NUCLEOTIDE SEQUENCE [LARGE SCALE GENOMIC DNA]</scope>
    <source>
        <strain evidence="1 2">KCTC 52223</strain>
    </source>
</reference>
<keyword evidence="2" id="KW-1185">Reference proteome</keyword>
<dbReference type="Proteomes" id="UP001198862">
    <property type="component" value="Unassembled WGS sequence"/>
</dbReference>
<proteinExistence type="predicted"/>
<protein>
    <submittedName>
        <fullName evidence="1">Aldose 1-epimerase family protein</fullName>
    </submittedName>
</protein>
<dbReference type="PANTHER" id="PTHR11122:SF13">
    <property type="entry name" value="GLUCOSE-6-PHOSPHATE 1-EPIMERASE"/>
    <property type="match status" value="1"/>
</dbReference>
<sequence>MASIVPISSPLLRAEISSTGAELVRLQDSAGADLLWDGDPAFWTGRSPLLFPMVGRARGDRIMVAGRAYEMGQHGFARTSTFTPVRSDAASCTWRLEASEETRRRYPFNFRLDVTYRLEGATLHMEADVTNMDDAVMPASFGFHPALRWPLPYGKPRSAHEVVFEKDEPAPIRRPVDGLLSTAQFPTPVRDRRLPLSDELFDAGALIFDTLASRSLVYGGAIRVDFPRMPHLGLWTRPGAGYVCIEPWQGYASPEGFDGDFADKPGMVAIAPGKTETFAMAISVSPPGS</sequence>
<dbReference type="Gene3D" id="2.70.98.10">
    <property type="match status" value="1"/>
</dbReference>
<dbReference type="InterPro" id="IPR011013">
    <property type="entry name" value="Gal_mutarotase_sf_dom"/>
</dbReference>
<dbReference type="InterPro" id="IPR037481">
    <property type="entry name" value="LacX"/>
</dbReference>
<dbReference type="InterPro" id="IPR008183">
    <property type="entry name" value="Aldose_1/G6P_1-epimerase"/>
</dbReference>
<comment type="caution">
    <text evidence="1">The sequence shown here is derived from an EMBL/GenBank/DDBJ whole genome shotgun (WGS) entry which is preliminary data.</text>
</comment>
<dbReference type="SUPFAM" id="SSF74650">
    <property type="entry name" value="Galactose mutarotase-like"/>
    <property type="match status" value="1"/>
</dbReference>
<dbReference type="CDD" id="cd09024">
    <property type="entry name" value="Aldose_epim_lacX"/>
    <property type="match status" value="1"/>
</dbReference>
<gene>
    <name evidence="1" type="ORF">LJ725_08220</name>
</gene>
<dbReference type="EMBL" id="JAJISD010000003">
    <property type="protein sequence ID" value="MCC8428946.1"/>
    <property type="molecule type" value="Genomic_DNA"/>
</dbReference>
<evidence type="ECO:0000313" key="1">
    <source>
        <dbReference type="EMBL" id="MCC8428946.1"/>
    </source>
</evidence>
<dbReference type="InterPro" id="IPR014718">
    <property type="entry name" value="GH-type_carb-bd"/>
</dbReference>
<dbReference type="PANTHER" id="PTHR11122">
    <property type="entry name" value="APOSPORY-ASSOCIATED PROTEIN C-RELATED"/>
    <property type="match status" value="1"/>
</dbReference>
<accession>A0ABS8KS95</accession>
<name>A0ABS8KS95_9HYPH</name>
<organism evidence="1 2">
    <name type="scientific">Reyranella aquatilis</name>
    <dbReference type="NCBI Taxonomy" id="2035356"/>
    <lineage>
        <taxon>Bacteria</taxon>
        <taxon>Pseudomonadati</taxon>
        <taxon>Pseudomonadota</taxon>
        <taxon>Alphaproteobacteria</taxon>
        <taxon>Hyphomicrobiales</taxon>
        <taxon>Reyranellaceae</taxon>
        <taxon>Reyranella</taxon>
    </lineage>
</organism>
<dbReference type="RefSeq" id="WP_230550165.1">
    <property type="nucleotide sequence ID" value="NZ_JAJISD010000003.1"/>
</dbReference>